<dbReference type="Proteomes" id="UP000694397">
    <property type="component" value="Chromosome 15"/>
</dbReference>
<evidence type="ECO:0000313" key="3">
    <source>
        <dbReference type="Proteomes" id="UP000694397"/>
    </source>
</evidence>
<name>A0A8C9W1A0_SCLFO</name>
<keyword evidence="3" id="KW-1185">Reference proteome</keyword>
<dbReference type="AlphaFoldDB" id="A0A8C9W1A0"/>
<feature type="transmembrane region" description="Helical" evidence="1">
    <location>
        <begin position="148"/>
        <end position="166"/>
    </location>
</feature>
<feature type="transmembrane region" description="Helical" evidence="1">
    <location>
        <begin position="54"/>
        <end position="74"/>
    </location>
</feature>
<keyword evidence="1" id="KW-0812">Transmembrane</keyword>
<feature type="transmembrane region" description="Helical" evidence="1">
    <location>
        <begin position="14"/>
        <end position="42"/>
    </location>
</feature>
<organism evidence="2 3">
    <name type="scientific">Scleropages formosus</name>
    <name type="common">Asian bonytongue</name>
    <name type="synonym">Osteoglossum formosum</name>
    <dbReference type="NCBI Taxonomy" id="113540"/>
    <lineage>
        <taxon>Eukaryota</taxon>
        <taxon>Metazoa</taxon>
        <taxon>Chordata</taxon>
        <taxon>Craniata</taxon>
        <taxon>Vertebrata</taxon>
        <taxon>Euteleostomi</taxon>
        <taxon>Actinopterygii</taxon>
        <taxon>Neopterygii</taxon>
        <taxon>Teleostei</taxon>
        <taxon>Osteoglossocephala</taxon>
        <taxon>Osteoglossomorpha</taxon>
        <taxon>Osteoglossiformes</taxon>
        <taxon>Osteoglossidae</taxon>
        <taxon>Scleropages</taxon>
    </lineage>
</organism>
<dbReference type="PANTHER" id="PTHR16214">
    <property type="entry name" value="TRANSMEMBRANE PROTEIN 260"/>
    <property type="match status" value="1"/>
</dbReference>
<sequence>GRRSSPKPCAFSRWGALCCGLGLCNQHTLVLYVVPVIPWVLLRLHTYQELSLRGVALLALHFLFGFLPYLYLPISSAANAARWSWGDQTTVRGLLTHLLRMEYGTFSLVRSLSFSHTHTHTHTQVTLFFQALPLCNGIILFPQQRQYVLPWLLAAMMLLYSLFFAWRANLDISRPLLLGVVRGELSRVQPTSAPFFFSGGLLHVRSSGI</sequence>
<dbReference type="Ensembl" id="ENSSFOT00015075777.1">
    <property type="protein sequence ID" value="ENSSFOP00015067427.1"/>
    <property type="gene ID" value="ENSSFOG00015027413.1"/>
</dbReference>
<dbReference type="PANTHER" id="PTHR16214:SF3">
    <property type="entry name" value="TRANSMEMBRANE PROTEIN 260"/>
    <property type="match status" value="1"/>
</dbReference>
<keyword evidence="1" id="KW-1133">Transmembrane helix</keyword>
<dbReference type="InterPro" id="IPR052724">
    <property type="entry name" value="GT117_domain-containing"/>
</dbReference>
<proteinExistence type="predicted"/>
<dbReference type="GeneTree" id="ENSGT00390000013544"/>
<reference evidence="2" key="2">
    <citation type="submission" date="2025-08" db="UniProtKB">
        <authorList>
            <consortium name="Ensembl"/>
        </authorList>
    </citation>
    <scope>IDENTIFICATION</scope>
</reference>
<accession>A0A8C9W1A0</accession>
<evidence type="ECO:0000256" key="1">
    <source>
        <dbReference type="SAM" id="Phobius"/>
    </source>
</evidence>
<evidence type="ECO:0000313" key="2">
    <source>
        <dbReference type="Ensembl" id="ENSSFOP00015067427.1"/>
    </source>
</evidence>
<gene>
    <name evidence="2" type="primary">TMEM260</name>
    <name evidence="2" type="synonym">LOC114912299</name>
</gene>
<keyword evidence="1" id="KW-0472">Membrane</keyword>
<reference evidence="2" key="3">
    <citation type="submission" date="2025-09" db="UniProtKB">
        <authorList>
            <consortium name="Ensembl"/>
        </authorList>
    </citation>
    <scope>IDENTIFICATION</scope>
</reference>
<protein>
    <submittedName>
        <fullName evidence="2">Transmembrane protein 260</fullName>
    </submittedName>
</protein>
<reference evidence="2 3" key="1">
    <citation type="submission" date="2019-04" db="EMBL/GenBank/DDBJ databases">
        <authorList>
            <consortium name="Wellcome Sanger Institute Data Sharing"/>
        </authorList>
    </citation>
    <scope>NUCLEOTIDE SEQUENCE [LARGE SCALE GENOMIC DNA]</scope>
</reference>